<dbReference type="InterPro" id="IPR023333">
    <property type="entry name" value="Proteasome_suB-type"/>
</dbReference>
<dbReference type="GO" id="GO:0004298">
    <property type="term" value="F:threonine-type endopeptidase activity"/>
    <property type="evidence" value="ECO:0007669"/>
    <property type="project" value="UniProtKB-KW"/>
</dbReference>
<organism evidence="13 14">
    <name type="scientific">Hermetia illucens</name>
    <name type="common">Black soldier fly</name>
    <dbReference type="NCBI Taxonomy" id="343691"/>
    <lineage>
        <taxon>Eukaryota</taxon>
        <taxon>Metazoa</taxon>
        <taxon>Ecdysozoa</taxon>
        <taxon>Arthropoda</taxon>
        <taxon>Hexapoda</taxon>
        <taxon>Insecta</taxon>
        <taxon>Pterygota</taxon>
        <taxon>Neoptera</taxon>
        <taxon>Endopterygota</taxon>
        <taxon>Diptera</taxon>
        <taxon>Brachycera</taxon>
        <taxon>Stratiomyomorpha</taxon>
        <taxon>Stratiomyidae</taxon>
        <taxon>Hermetiinae</taxon>
        <taxon>Hermetia</taxon>
    </lineage>
</organism>
<proteinExistence type="inferred from homology"/>
<keyword evidence="14" id="KW-1185">Reference proteome</keyword>
<comment type="subunit">
    <text evidence="10">The 26S proteasome consists of a 20S proteasome core and two 19S regulatory subunits. The 20S proteasome core is composed of 28 subunits that are arranged in four stacked rings, resulting in a barrel-shaped structure. The two end rings are each formed by seven alpha subunits, and the two central rings are each formed by seven beta subunits. The catalytic chamber with the active sites is on the inside of the barrel.</text>
</comment>
<keyword evidence="4" id="KW-0888">Threonine protease</keyword>
<dbReference type="PANTHER" id="PTHR32194">
    <property type="entry name" value="METALLOPROTEASE TLDD"/>
    <property type="match status" value="1"/>
</dbReference>
<evidence type="ECO:0000256" key="4">
    <source>
        <dbReference type="ARBA" id="ARBA00022698"/>
    </source>
</evidence>
<evidence type="ECO:0000256" key="12">
    <source>
        <dbReference type="RuleBase" id="RU004203"/>
    </source>
</evidence>
<dbReference type="FunCoup" id="A0A7R8UYK5">
    <property type="interactions" value="1125"/>
</dbReference>
<gene>
    <name evidence="13" type="ORF">HERILL_LOCUS12072</name>
</gene>
<evidence type="ECO:0000256" key="2">
    <source>
        <dbReference type="ARBA" id="ARBA00022490"/>
    </source>
</evidence>
<evidence type="ECO:0000256" key="10">
    <source>
        <dbReference type="ARBA" id="ARBA00026071"/>
    </source>
</evidence>
<dbReference type="GO" id="GO:0051603">
    <property type="term" value="P:proteolysis involved in protein catabolic process"/>
    <property type="evidence" value="ECO:0007669"/>
    <property type="project" value="InterPro"/>
</dbReference>
<comment type="catalytic activity">
    <reaction evidence="1">
        <text>Cleavage of peptide bonds with very broad specificity.</text>
        <dbReference type="EC" id="3.4.25.1"/>
    </reaction>
</comment>
<evidence type="ECO:0000313" key="13">
    <source>
        <dbReference type="EMBL" id="CAD7089530.1"/>
    </source>
</evidence>
<evidence type="ECO:0000256" key="6">
    <source>
        <dbReference type="ARBA" id="ARBA00022942"/>
    </source>
</evidence>
<keyword evidence="8 12" id="KW-0539">Nucleus</keyword>
<dbReference type="FunFam" id="3.60.20.10:FF:000051">
    <property type="entry name" value="Proteasome subunit beta"/>
    <property type="match status" value="1"/>
</dbReference>
<protein>
    <recommendedName>
        <fullName evidence="12">Proteasome subunit beta</fullName>
    </recommendedName>
</protein>
<evidence type="ECO:0000256" key="3">
    <source>
        <dbReference type="ARBA" id="ARBA00022670"/>
    </source>
</evidence>
<feature type="active site" description="Nucleophile" evidence="11">
    <location>
        <position position="74"/>
    </location>
</feature>
<dbReference type="GO" id="GO:0005839">
    <property type="term" value="C:proteasome core complex"/>
    <property type="evidence" value="ECO:0007669"/>
    <property type="project" value="InterPro"/>
</dbReference>
<dbReference type="SUPFAM" id="SSF56235">
    <property type="entry name" value="N-terminal nucleophile aminohydrolases (Ntn hydrolases)"/>
    <property type="match status" value="1"/>
</dbReference>
<dbReference type="GO" id="GO:0005737">
    <property type="term" value="C:cytoplasm"/>
    <property type="evidence" value="ECO:0007669"/>
    <property type="project" value="UniProtKB-SubCell"/>
</dbReference>
<evidence type="ECO:0000256" key="7">
    <source>
        <dbReference type="ARBA" id="ARBA00023145"/>
    </source>
</evidence>
<reference evidence="13 14" key="1">
    <citation type="submission" date="2020-11" db="EMBL/GenBank/DDBJ databases">
        <authorList>
            <person name="Wallbank WR R."/>
            <person name="Pardo Diaz C."/>
            <person name="Kozak K."/>
            <person name="Martin S."/>
            <person name="Jiggins C."/>
            <person name="Moest M."/>
            <person name="Warren A I."/>
            <person name="Generalovic N T."/>
            <person name="Byers J.R.P. K."/>
            <person name="Montejo-Kovacevich G."/>
            <person name="Yen C E."/>
        </authorList>
    </citation>
    <scope>NUCLEOTIDE SEQUENCE [LARGE SCALE GENOMIC DNA]</scope>
</reference>
<dbReference type="InterPro" id="IPR001353">
    <property type="entry name" value="Proteasome_sua/b"/>
</dbReference>
<comment type="subcellular location">
    <subcellularLocation>
        <location evidence="12">Cytoplasm</location>
    </subcellularLocation>
    <subcellularLocation>
        <location evidence="12">Nucleus</location>
    </subcellularLocation>
</comment>
<dbReference type="PANTHER" id="PTHR32194:SF3">
    <property type="entry name" value="PROTEASOME SUBUNIT BETA"/>
    <property type="match status" value="1"/>
</dbReference>
<dbReference type="InParanoid" id="A0A7R8UYK5"/>
<dbReference type="GO" id="GO:0005634">
    <property type="term" value="C:nucleus"/>
    <property type="evidence" value="ECO:0007669"/>
    <property type="project" value="UniProtKB-SubCell"/>
</dbReference>
<dbReference type="InterPro" id="IPR029055">
    <property type="entry name" value="Ntn_hydrolases_N"/>
</dbReference>
<dbReference type="OMA" id="NLGMAMQ"/>
<evidence type="ECO:0000256" key="8">
    <source>
        <dbReference type="ARBA" id="ARBA00023242"/>
    </source>
</evidence>
<evidence type="ECO:0000256" key="5">
    <source>
        <dbReference type="ARBA" id="ARBA00022801"/>
    </source>
</evidence>
<comment type="subunit">
    <text evidence="12">Component of the proteasome complex.</text>
</comment>
<dbReference type="PRINTS" id="PR00141">
    <property type="entry name" value="PROTEASOME"/>
</dbReference>
<sequence>MALAEICGLSDAPFMKANSFSTDDAGIELFKLSGNMEDPFSLAVPPFANPCEHLAELQATGENSGIKMNFDHGTTTLGFKFKGGVILAVDSRATGGQFIGSQTMKKIVEINQYMLGTLAGGAADCVYWDRVLSKECRLHELRNKERISVAAASKIMANIAHEYKGMGLSMGMMLAGYDKRGPALYYVDSEGTRTPGNVFSVGSGSIFAFGVLDSGYKWDLSDEEAQELGRRAIYHATFRDAFSGGIVRVYHITPQGWVNISNQDCVDLHYKYQAQKEAAKH</sequence>
<dbReference type="EMBL" id="LR899012">
    <property type="protein sequence ID" value="CAD7089530.1"/>
    <property type="molecule type" value="Genomic_DNA"/>
</dbReference>
<dbReference type="OrthoDB" id="37597at2759"/>
<evidence type="ECO:0000313" key="14">
    <source>
        <dbReference type="Proteomes" id="UP000594454"/>
    </source>
</evidence>
<dbReference type="InterPro" id="IPR016050">
    <property type="entry name" value="Proteasome_bsu_CS"/>
</dbReference>
<keyword evidence="2 12" id="KW-0963">Cytoplasm</keyword>
<comment type="similarity">
    <text evidence="12">Belongs to the peptidase T1B family.</text>
</comment>
<dbReference type="CDD" id="cd03761">
    <property type="entry name" value="proteasome_beta_type_5"/>
    <property type="match status" value="1"/>
</dbReference>
<keyword evidence="5" id="KW-0378">Hydrolase</keyword>
<comment type="function">
    <text evidence="12">Component of the proteasome, a multicatalytic proteinase complex which is characterized by its ability to cleave peptides with Arg, Phe, Tyr, Leu, and Glu adjacent to the leaving group at neutral or slightly basic pH. The proteasome has an ATP-dependent proteolytic activity.</text>
</comment>
<keyword evidence="3" id="KW-0645">Protease</keyword>
<dbReference type="Proteomes" id="UP000594454">
    <property type="component" value="Chromosome 4"/>
</dbReference>
<keyword evidence="6 12" id="KW-0647">Proteasome</keyword>
<evidence type="ECO:0000256" key="11">
    <source>
        <dbReference type="PIRSR" id="PIRSR600243-1"/>
    </source>
</evidence>
<dbReference type="Gene3D" id="3.60.20.10">
    <property type="entry name" value="Glutamine Phosphoribosylpyrophosphate, subunit 1, domain 1"/>
    <property type="match status" value="1"/>
</dbReference>
<dbReference type="PROSITE" id="PS51476">
    <property type="entry name" value="PROTEASOME_BETA_2"/>
    <property type="match status" value="1"/>
</dbReference>
<dbReference type="Pfam" id="PF00227">
    <property type="entry name" value="Proteasome"/>
    <property type="match status" value="1"/>
</dbReference>
<dbReference type="InterPro" id="IPR000243">
    <property type="entry name" value="Pept_T1A_subB"/>
</dbReference>
<dbReference type="AlphaFoldDB" id="A0A7R8UYK5"/>
<accession>A0A7R8UYK5</accession>
<comment type="function">
    <text evidence="9">Non-catalytic component of the proteasome, a multicatalytic proteinase complex which is characterized by its ability to cleave peptides with Arg, Phe, Tyr, Leu, and Glu adjacent to the leaving group at neutral or slightly basic pH. The proteasome has an ATP-dependent proteolytic activity.</text>
</comment>
<name>A0A7R8UYK5_HERIL</name>
<evidence type="ECO:0000256" key="1">
    <source>
        <dbReference type="ARBA" id="ARBA00001198"/>
    </source>
</evidence>
<dbReference type="PROSITE" id="PS00854">
    <property type="entry name" value="PROTEASOME_BETA_1"/>
    <property type="match status" value="1"/>
</dbReference>
<evidence type="ECO:0000256" key="9">
    <source>
        <dbReference type="ARBA" id="ARBA00024953"/>
    </source>
</evidence>
<keyword evidence="7" id="KW-0865">Zymogen</keyword>